<gene>
    <name evidence="1" type="ORF">SAMN04488511_11790</name>
</gene>
<dbReference type="InterPro" id="IPR036583">
    <property type="entry name" value="23S_rRNA_IVS_sf"/>
</dbReference>
<dbReference type="AlphaFoldDB" id="A0A1I0U061"/>
<dbReference type="Pfam" id="PF05635">
    <property type="entry name" value="23S_rRNA_IVP"/>
    <property type="match status" value="1"/>
</dbReference>
<organism evidence="1 2">
    <name type="scientific">Pedobacter suwonensis</name>
    <dbReference type="NCBI Taxonomy" id="332999"/>
    <lineage>
        <taxon>Bacteria</taxon>
        <taxon>Pseudomonadati</taxon>
        <taxon>Bacteroidota</taxon>
        <taxon>Sphingobacteriia</taxon>
        <taxon>Sphingobacteriales</taxon>
        <taxon>Sphingobacteriaceae</taxon>
        <taxon>Pedobacter</taxon>
    </lineage>
</organism>
<sequence length="124" mass="14042">MNNLKELKIWNKAINLAVDVYKATSTFPTDERFGLTSQSRRAAISIPSNIAEGAGRNSVKEFNNFLGIANGSSYELQTQLVIANRLDILESEILDLLLNQIDELQKMTYGFQQMLNKKINMKKM</sequence>
<dbReference type="PANTHER" id="PTHR38471:SF2">
    <property type="entry name" value="FOUR HELIX BUNDLE PROTEIN"/>
    <property type="match status" value="1"/>
</dbReference>
<dbReference type="STRING" id="332999.SAMN04488511_11790"/>
<dbReference type="OrthoDB" id="9811959at2"/>
<dbReference type="Gene3D" id="1.20.1440.60">
    <property type="entry name" value="23S rRNA-intervening sequence"/>
    <property type="match status" value="1"/>
</dbReference>
<dbReference type="Proteomes" id="UP000198836">
    <property type="component" value="Unassembled WGS sequence"/>
</dbReference>
<reference evidence="2" key="1">
    <citation type="submission" date="2016-10" db="EMBL/GenBank/DDBJ databases">
        <authorList>
            <person name="Varghese N."/>
            <person name="Submissions S."/>
        </authorList>
    </citation>
    <scope>NUCLEOTIDE SEQUENCE [LARGE SCALE GENOMIC DNA]</scope>
    <source>
        <strain evidence="2">DSM 18130</strain>
    </source>
</reference>
<dbReference type="RefSeq" id="WP_090986682.1">
    <property type="nucleotide sequence ID" value="NZ_CP031708.1"/>
</dbReference>
<dbReference type="CDD" id="cd16377">
    <property type="entry name" value="23S_rRNA_IVP_like"/>
    <property type="match status" value="1"/>
</dbReference>
<dbReference type="NCBIfam" id="TIGR02436">
    <property type="entry name" value="four helix bundle protein"/>
    <property type="match status" value="1"/>
</dbReference>
<keyword evidence="2" id="KW-1185">Reference proteome</keyword>
<dbReference type="PANTHER" id="PTHR38471">
    <property type="entry name" value="FOUR HELIX BUNDLE PROTEIN"/>
    <property type="match status" value="1"/>
</dbReference>
<evidence type="ECO:0000313" key="1">
    <source>
        <dbReference type="EMBL" id="SFA57368.1"/>
    </source>
</evidence>
<dbReference type="EMBL" id="FOJM01000017">
    <property type="protein sequence ID" value="SFA57368.1"/>
    <property type="molecule type" value="Genomic_DNA"/>
</dbReference>
<dbReference type="InterPro" id="IPR012657">
    <property type="entry name" value="23S_rRNA-intervening_sequence"/>
</dbReference>
<protein>
    <submittedName>
        <fullName evidence="1">Four helix bundle protein</fullName>
    </submittedName>
</protein>
<accession>A0A1I0U061</accession>
<name>A0A1I0U061_9SPHI</name>
<dbReference type="GeneID" id="96616315"/>
<evidence type="ECO:0000313" key="2">
    <source>
        <dbReference type="Proteomes" id="UP000198836"/>
    </source>
</evidence>
<dbReference type="SUPFAM" id="SSF158446">
    <property type="entry name" value="IVS-encoded protein-like"/>
    <property type="match status" value="1"/>
</dbReference>
<proteinExistence type="predicted"/>